<organism evidence="1 2">
    <name type="scientific">Corvus brachyrhynchos</name>
    <name type="common">American crow</name>
    <dbReference type="NCBI Taxonomy" id="85066"/>
    <lineage>
        <taxon>Eukaryota</taxon>
        <taxon>Metazoa</taxon>
        <taxon>Chordata</taxon>
        <taxon>Craniata</taxon>
        <taxon>Vertebrata</taxon>
        <taxon>Euteleostomi</taxon>
        <taxon>Archelosauria</taxon>
        <taxon>Archosauria</taxon>
        <taxon>Dinosauria</taxon>
        <taxon>Saurischia</taxon>
        <taxon>Theropoda</taxon>
        <taxon>Coelurosauria</taxon>
        <taxon>Aves</taxon>
        <taxon>Neognathae</taxon>
        <taxon>Neoaves</taxon>
        <taxon>Telluraves</taxon>
        <taxon>Australaves</taxon>
        <taxon>Passeriformes</taxon>
        <taxon>Corvoidea</taxon>
        <taxon>Corvidae</taxon>
        <taxon>Corvus</taxon>
    </lineage>
</organism>
<evidence type="ECO:0000313" key="2">
    <source>
        <dbReference type="Proteomes" id="UP000052976"/>
    </source>
</evidence>
<dbReference type="EMBL" id="KK719242">
    <property type="protein sequence ID" value="KFO62178.1"/>
    <property type="molecule type" value="Genomic_DNA"/>
</dbReference>
<feature type="non-terminal residue" evidence="1">
    <location>
        <position position="130"/>
    </location>
</feature>
<evidence type="ECO:0000313" key="1">
    <source>
        <dbReference type="EMBL" id="KFO62178.1"/>
    </source>
</evidence>
<name>A0A091EWC3_CORBR</name>
<accession>A0A091EWC3</accession>
<proteinExistence type="predicted"/>
<reference evidence="1 2" key="1">
    <citation type="submission" date="2014-04" db="EMBL/GenBank/DDBJ databases">
        <title>Genome evolution of avian class.</title>
        <authorList>
            <person name="Zhang G."/>
            <person name="Li C."/>
        </authorList>
    </citation>
    <scope>NUCLEOTIDE SEQUENCE [LARGE SCALE GENOMIC DNA]</scope>
    <source>
        <strain evidence="1">BGI_N302</strain>
    </source>
</reference>
<gene>
    <name evidence="1" type="ORF">N302_02555</name>
</gene>
<dbReference type="Proteomes" id="UP000052976">
    <property type="component" value="Unassembled WGS sequence"/>
</dbReference>
<feature type="non-terminal residue" evidence="1">
    <location>
        <position position="1"/>
    </location>
</feature>
<dbReference type="AlphaFoldDB" id="A0A091EWC3"/>
<sequence length="130" mass="13676">FMQALDESLSFPVTSILLCSSVFFSDSSALLPVFSSEEFSKPIESVTSLVSFLTGIISVSADTEQTDSALPESVFVATSAISFVSPGEGEQGPVKLAQLNSWEVSSTFACSGVSDFISFTSSGPGRHFVL</sequence>
<keyword evidence="2" id="KW-1185">Reference proteome</keyword>
<protein>
    <submittedName>
        <fullName evidence="1">Uncharacterized protein</fullName>
    </submittedName>
</protein>